<sequence>MLLYKVYSASNKNQSKISASQLVNRLGKYLYNHLDGAFQYKKSGNTFDVYTTLLYELKEEFGGIKNDVQEMTLNISITTYQNKIRVNTIEVSPDERTLGYDLLKPELLNDLDTAKSVIMQKVHKRIDKAYDHHITLY</sequence>
<gene>
    <name evidence="1" type="ORF">RUMCAL_00418</name>
</gene>
<dbReference type="HOGENOM" id="CLU_1863707_0_0_9"/>
<comment type="caution">
    <text evidence="1">The sequence shown here is derived from an EMBL/GenBank/DDBJ whole genome shotgun (WGS) entry which is preliminary data.</text>
</comment>
<dbReference type="EMBL" id="AWVF01000031">
    <property type="protein sequence ID" value="ERJ97346.1"/>
    <property type="molecule type" value="Genomic_DNA"/>
</dbReference>
<dbReference type="RefSeq" id="WP_021682023.1">
    <property type="nucleotide sequence ID" value="NZ_KI260389.1"/>
</dbReference>
<dbReference type="AlphaFoldDB" id="U2KFN2"/>
<proteinExistence type="predicted"/>
<dbReference type="Proteomes" id="UP000016662">
    <property type="component" value="Unassembled WGS sequence"/>
</dbReference>
<keyword evidence="2" id="KW-1185">Reference proteome</keyword>
<protein>
    <submittedName>
        <fullName evidence="1">Uncharacterized protein</fullName>
    </submittedName>
</protein>
<evidence type="ECO:0000313" key="1">
    <source>
        <dbReference type="EMBL" id="ERJ97346.1"/>
    </source>
</evidence>
<reference evidence="1 2" key="1">
    <citation type="submission" date="2013-07" db="EMBL/GenBank/DDBJ databases">
        <authorList>
            <person name="Weinstock G."/>
            <person name="Sodergren E."/>
            <person name="Wylie T."/>
            <person name="Fulton L."/>
            <person name="Fulton R."/>
            <person name="Fronick C."/>
            <person name="O'Laughlin M."/>
            <person name="Godfrey J."/>
            <person name="Miner T."/>
            <person name="Herter B."/>
            <person name="Appelbaum E."/>
            <person name="Cordes M."/>
            <person name="Lek S."/>
            <person name="Wollam A."/>
            <person name="Pepin K.H."/>
            <person name="Palsikar V.B."/>
            <person name="Mitreva M."/>
            <person name="Wilson R.K."/>
        </authorList>
    </citation>
    <scope>NUCLEOTIDE SEQUENCE [LARGE SCALE GENOMIC DNA]</scope>
    <source>
        <strain evidence="1 2">ATCC 27760</strain>
    </source>
</reference>
<organism evidence="1 2">
    <name type="scientific">Ruminococcus callidus ATCC 27760</name>
    <dbReference type="NCBI Taxonomy" id="411473"/>
    <lineage>
        <taxon>Bacteria</taxon>
        <taxon>Bacillati</taxon>
        <taxon>Bacillota</taxon>
        <taxon>Clostridia</taxon>
        <taxon>Eubacteriales</taxon>
        <taxon>Oscillospiraceae</taxon>
        <taxon>Ruminococcus</taxon>
    </lineage>
</organism>
<accession>U2KFN2</accession>
<evidence type="ECO:0000313" key="2">
    <source>
        <dbReference type="Proteomes" id="UP000016662"/>
    </source>
</evidence>
<name>U2KFN2_9FIRM</name>
<dbReference type="STRING" id="411473.RUMCAL_00418"/>